<dbReference type="AlphaFoldDB" id="A0A0G4FA36"/>
<proteinExistence type="predicted"/>
<accession>A0A0G4FA36</accession>
<evidence type="ECO:0000256" key="1">
    <source>
        <dbReference type="SAM" id="MobiDB-lite"/>
    </source>
</evidence>
<feature type="compositionally biased region" description="Basic and acidic residues" evidence="1">
    <location>
        <begin position="390"/>
        <end position="406"/>
    </location>
</feature>
<protein>
    <submittedName>
        <fullName evidence="2">Uncharacterized protein</fullName>
    </submittedName>
</protein>
<organism evidence="2">
    <name type="scientific">Chromera velia CCMP2878</name>
    <dbReference type="NCBI Taxonomy" id="1169474"/>
    <lineage>
        <taxon>Eukaryota</taxon>
        <taxon>Sar</taxon>
        <taxon>Alveolata</taxon>
        <taxon>Colpodellida</taxon>
        <taxon>Chromeraceae</taxon>
        <taxon>Chromera</taxon>
    </lineage>
</organism>
<evidence type="ECO:0000313" key="2">
    <source>
        <dbReference type="EMBL" id="CEM09257.1"/>
    </source>
</evidence>
<sequence length="439" mass="46558">MAATQQQPTLMVPDALSGACSPSWIGLSNSPKKYLTVGGESPRKSPPVSRDITPNRFSLRKNEESYDASLLVDGISVEACKDAASISSPTPCTLCSTDMQLELRAQQGAQTLYKGEAAKVKAISHGAEAFQDTGAQPPSDAESWCVMTTGSETIFIRGIQHTGAQIAAAVQGVSAQHAAGVLTKRAKAKLSQAQLGKTPQLLHVKQVGFPQTFFNPPSDENASIEYEVSFDIEAQGKGNGEEGEGETMRTVSLPAFVDDVSQISKAVAKFLEGNSLYVSDVKRLGVRLQEFAEVAPLGTSGNFLPNILSGLFARAAGGGMADVSMKELEQARSELDDFAKVLSRMPTVQGEEGGGGSDDDRAIEGTAMAIRCLLRTLEDSARIGDGPGEPVKEAPKAETEDDRQQTVEEEETFLEAAGLGDFMCKNKNGRDCTSACVLQ</sequence>
<name>A0A0G4FA36_9ALVE</name>
<feature type="region of interest" description="Disordered" evidence="1">
    <location>
        <begin position="381"/>
        <end position="408"/>
    </location>
</feature>
<dbReference type="VEuPathDB" id="CryptoDB:Cvel_15843"/>
<reference evidence="2" key="1">
    <citation type="submission" date="2014-11" db="EMBL/GenBank/DDBJ databases">
        <authorList>
            <person name="Otto D Thomas"/>
            <person name="Naeem Raeece"/>
        </authorList>
    </citation>
    <scope>NUCLEOTIDE SEQUENCE</scope>
</reference>
<dbReference type="EMBL" id="CDMZ01000212">
    <property type="protein sequence ID" value="CEM09257.1"/>
    <property type="molecule type" value="Genomic_DNA"/>
</dbReference>
<feature type="region of interest" description="Disordered" evidence="1">
    <location>
        <begin position="27"/>
        <end position="52"/>
    </location>
</feature>
<gene>
    <name evidence="2" type="ORF">Cvel_15843</name>
</gene>